<dbReference type="InterPro" id="IPR006439">
    <property type="entry name" value="HAD-SF_hydro_IA"/>
</dbReference>
<gene>
    <name evidence="5" type="ORF">P4H66_10550</name>
</gene>
<dbReference type="InterPro" id="IPR041492">
    <property type="entry name" value="HAD_2"/>
</dbReference>
<evidence type="ECO:0000256" key="1">
    <source>
        <dbReference type="ARBA" id="ARBA00001946"/>
    </source>
</evidence>
<proteinExistence type="predicted"/>
<dbReference type="PANTHER" id="PTHR46470:SF2">
    <property type="entry name" value="GLYCERALDEHYDE 3-PHOSPHATE PHOSPHATASE"/>
    <property type="match status" value="1"/>
</dbReference>
<sequence length="247" mass="28965">MKSDIKYIFFDCMETLVDLHELPRDPDYALWAFNGSGVEHYWKDFDEFLKKYNESKIEIASVLDPNEEYEMIRRFEFVVERTDTIDIHLKNDVATNLYDTYWSTYKSKCFIKQDKLGILLDLAKKYKLAVVSNFKIRDGIEELLCLNGASNLFEFVVTSINTGWRKPSPKIYELAIQYADCASDQIIFVGDDYENDYLAPKRMNMMSILLDKETNNIDYESEVSKVKNFTELKSCLLGQFEDINKLI</sequence>
<dbReference type="SFLD" id="SFLDS00003">
    <property type="entry name" value="Haloacid_Dehalogenase"/>
    <property type="match status" value="1"/>
</dbReference>
<accession>A0ABU6GKQ3</accession>
<comment type="caution">
    <text evidence="5">The sequence shown here is derived from an EMBL/GenBank/DDBJ whole genome shotgun (WGS) entry which is preliminary data.</text>
</comment>
<dbReference type="InterPro" id="IPR023198">
    <property type="entry name" value="PGP-like_dom2"/>
</dbReference>
<evidence type="ECO:0000256" key="2">
    <source>
        <dbReference type="ARBA" id="ARBA00022723"/>
    </source>
</evidence>
<reference evidence="5 6" key="1">
    <citation type="submission" date="2023-03" db="EMBL/GenBank/DDBJ databases">
        <title>Bacillus Genome Sequencing.</title>
        <authorList>
            <person name="Dunlap C."/>
        </authorList>
    </citation>
    <scope>NUCLEOTIDE SEQUENCE [LARGE SCALE GENOMIC DNA]</scope>
    <source>
        <strain evidence="5 6">BD-525</strain>
    </source>
</reference>
<dbReference type="SUPFAM" id="SSF56784">
    <property type="entry name" value="HAD-like"/>
    <property type="match status" value="1"/>
</dbReference>
<keyword evidence="2" id="KW-0479">Metal-binding</keyword>
<dbReference type="SFLD" id="SFLDG01129">
    <property type="entry name" value="C1.5:_HAD__Beta-PGM__Phosphata"/>
    <property type="match status" value="1"/>
</dbReference>
<dbReference type="Gene3D" id="3.40.50.1000">
    <property type="entry name" value="HAD superfamily/HAD-like"/>
    <property type="match status" value="1"/>
</dbReference>
<evidence type="ECO:0000313" key="6">
    <source>
        <dbReference type="Proteomes" id="UP001344632"/>
    </source>
</evidence>
<keyword evidence="3 5" id="KW-0378">Hydrolase</keyword>
<dbReference type="EMBL" id="JARLKZ010000005">
    <property type="protein sequence ID" value="MEC0240288.1"/>
    <property type="molecule type" value="Genomic_DNA"/>
</dbReference>
<organism evidence="5 6">
    <name type="scientific">Paenibacillus dokdonensis</name>
    <dbReference type="NCBI Taxonomy" id="2567944"/>
    <lineage>
        <taxon>Bacteria</taxon>
        <taxon>Bacillati</taxon>
        <taxon>Bacillota</taxon>
        <taxon>Bacilli</taxon>
        <taxon>Bacillales</taxon>
        <taxon>Paenibacillaceae</taxon>
        <taxon>Paenibacillus</taxon>
    </lineage>
</organism>
<evidence type="ECO:0000313" key="5">
    <source>
        <dbReference type="EMBL" id="MEC0240288.1"/>
    </source>
</evidence>
<keyword evidence="6" id="KW-1185">Reference proteome</keyword>
<keyword evidence="4" id="KW-0460">Magnesium</keyword>
<name>A0ABU6GKQ3_9BACL</name>
<dbReference type="Pfam" id="PF13419">
    <property type="entry name" value="HAD_2"/>
    <property type="match status" value="1"/>
</dbReference>
<dbReference type="PANTHER" id="PTHR46470">
    <property type="entry name" value="N-ACYLNEURAMINATE-9-PHOSPHATASE"/>
    <property type="match status" value="1"/>
</dbReference>
<dbReference type="RefSeq" id="WP_326087795.1">
    <property type="nucleotide sequence ID" value="NZ_JARLKZ010000005.1"/>
</dbReference>
<dbReference type="Proteomes" id="UP001344632">
    <property type="component" value="Unassembled WGS sequence"/>
</dbReference>
<evidence type="ECO:0000256" key="3">
    <source>
        <dbReference type="ARBA" id="ARBA00022801"/>
    </source>
</evidence>
<dbReference type="Gene3D" id="1.10.150.240">
    <property type="entry name" value="Putative phosphatase, domain 2"/>
    <property type="match status" value="1"/>
</dbReference>
<dbReference type="InterPro" id="IPR051400">
    <property type="entry name" value="HAD-like_hydrolase"/>
</dbReference>
<dbReference type="InterPro" id="IPR023214">
    <property type="entry name" value="HAD_sf"/>
</dbReference>
<dbReference type="GO" id="GO:0016787">
    <property type="term" value="F:hydrolase activity"/>
    <property type="evidence" value="ECO:0007669"/>
    <property type="project" value="UniProtKB-KW"/>
</dbReference>
<protein>
    <submittedName>
        <fullName evidence="5">HAD family hydrolase</fullName>
    </submittedName>
</protein>
<dbReference type="InterPro" id="IPR036412">
    <property type="entry name" value="HAD-like_sf"/>
</dbReference>
<evidence type="ECO:0000256" key="4">
    <source>
        <dbReference type="ARBA" id="ARBA00022842"/>
    </source>
</evidence>
<dbReference type="PRINTS" id="PR00413">
    <property type="entry name" value="HADHALOGNASE"/>
</dbReference>
<dbReference type="NCBIfam" id="TIGR01549">
    <property type="entry name" value="HAD-SF-IA-v1"/>
    <property type="match status" value="1"/>
</dbReference>
<comment type="cofactor">
    <cofactor evidence="1">
        <name>Mg(2+)</name>
        <dbReference type="ChEBI" id="CHEBI:18420"/>
    </cofactor>
</comment>